<dbReference type="GO" id="GO:0003677">
    <property type="term" value="F:DNA binding"/>
    <property type="evidence" value="ECO:0007669"/>
    <property type="project" value="InterPro"/>
</dbReference>
<evidence type="ECO:0000313" key="1">
    <source>
        <dbReference type="EMBL" id="MTH30391.1"/>
    </source>
</evidence>
<dbReference type="Gene3D" id="1.10.260.40">
    <property type="entry name" value="lambda repressor-like DNA-binding domains"/>
    <property type="match status" value="1"/>
</dbReference>
<keyword evidence="2" id="KW-1185">Reference proteome</keyword>
<dbReference type="AlphaFoldDB" id="A0A7K1GNG5"/>
<organism evidence="1 2">
    <name type="scientific">Myroides pelagicus</name>
    <dbReference type="NCBI Taxonomy" id="270914"/>
    <lineage>
        <taxon>Bacteria</taxon>
        <taxon>Pseudomonadati</taxon>
        <taxon>Bacteroidota</taxon>
        <taxon>Flavobacteriia</taxon>
        <taxon>Flavobacteriales</taxon>
        <taxon>Flavobacteriaceae</taxon>
        <taxon>Myroides</taxon>
    </lineage>
</organism>
<dbReference type="RefSeq" id="WP_155036375.1">
    <property type="nucleotide sequence ID" value="NZ_JBHTIG010000016.1"/>
</dbReference>
<protein>
    <submittedName>
        <fullName evidence="1">Transcriptional regulator</fullName>
    </submittedName>
</protein>
<dbReference type="SUPFAM" id="SSF47413">
    <property type="entry name" value="lambda repressor-like DNA-binding domains"/>
    <property type="match status" value="1"/>
</dbReference>
<dbReference type="InterPro" id="IPR010982">
    <property type="entry name" value="Lambda_DNA-bd_dom_sf"/>
</dbReference>
<gene>
    <name evidence="1" type="ORF">GJV77_10840</name>
</gene>
<dbReference type="EMBL" id="WMJY01000024">
    <property type="protein sequence ID" value="MTH30391.1"/>
    <property type="molecule type" value="Genomic_DNA"/>
</dbReference>
<dbReference type="Proteomes" id="UP000488936">
    <property type="component" value="Unassembled WGS sequence"/>
</dbReference>
<accession>A0A7K1GNG5</accession>
<dbReference type="OrthoDB" id="710757at2"/>
<comment type="caution">
    <text evidence="1">The sequence shown here is derived from an EMBL/GenBank/DDBJ whole genome shotgun (WGS) entry which is preliminary data.</text>
</comment>
<name>A0A7K1GNG5_9FLAO</name>
<sequence length="152" mass="17555">MEHRISEYINMKLTQKRMSLKELEFKSSISQSQISKLSRGLVSKLSAGTFYSLIKAFDDNVKDASGIVYKEFNFKLNKVDYKKRNDFGELMKSFETKENTIDIIAQKAGLKESRAFDLYYRNGALEAFELIMIEKAIGVEAGTLFELYFKEN</sequence>
<evidence type="ECO:0000313" key="2">
    <source>
        <dbReference type="Proteomes" id="UP000488936"/>
    </source>
</evidence>
<reference evidence="1 2" key="1">
    <citation type="journal article" date="2006" name="Int. J. Syst. Evol. Microbiol.">
        <title>Myroides pelagicus sp. nov., isolated from seawater in Thailand.</title>
        <authorList>
            <person name="Yoon J."/>
            <person name="Maneerat S."/>
            <person name="Kawai F."/>
            <person name="Yokota A."/>
        </authorList>
    </citation>
    <scope>NUCLEOTIDE SEQUENCE [LARGE SCALE GENOMIC DNA]</scope>
    <source>
        <strain evidence="1 2">SM1T</strain>
    </source>
</reference>
<proteinExistence type="predicted"/>